<dbReference type="EMBL" id="JAACJN010000038">
    <property type="protein sequence ID" value="KAF5385710.1"/>
    <property type="molecule type" value="Genomic_DNA"/>
</dbReference>
<dbReference type="InterPro" id="IPR032675">
    <property type="entry name" value="LRR_dom_sf"/>
</dbReference>
<gene>
    <name evidence="2" type="ORF">D9757_005506</name>
</gene>
<evidence type="ECO:0000313" key="3">
    <source>
        <dbReference type="Proteomes" id="UP000518752"/>
    </source>
</evidence>
<dbReference type="OrthoDB" id="3162794at2759"/>
<feature type="compositionally biased region" description="Low complexity" evidence="1">
    <location>
        <begin position="664"/>
        <end position="673"/>
    </location>
</feature>
<proteinExistence type="predicted"/>
<feature type="compositionally biased region" description="Gly residues" evidence="1">
    <location>
        <begin position="674"/>
        <end position="709"/>
    </location>
</feature>
<reference evidence="2 3" key="1">
    <citation type="journal article" date="2020" name="ISME J.">
        <title>Uncovering the hidden diversity of litter-decomposition mechanisms in mushroom-forming fungi.</title>
        <authorList>
            <person name="Floudas D."/>
            <person name="Bentzer J."/>
            <person name="Ahren D."/>
            <person name="Johansson T."/>
            <person name="Persson P."/>
            <person name="Tunlid A."/>
        </authorList>
    </citation>
    <scope>NUCLEOTIDE SEQUENCE [LARGE SCALE GENOMIC DNA]</scope>
    <source>
        <strain evidence="2 3">CBS 406.79</strain>
    </source>
</reference>
<organism evidence="2 3">
    <name type="scientific">Collybiopsis confluens</name>
    <dbReference type="NCBI Taxonomy" id="2823264"/>
    <lineage>
        <taxon>Eukaryota</taxon>
        <taxon>Fungi</taxon>
        <taxon>Dikarya</taxon>
        <taxon>Basidiomycota</taxon>
        <taxon>Agaricomycotina</taxon>
        <taxon>Agaricomycetes</taxon>
        <taxon>Agaricomycetidae</taxon>
        <taxon>Agaricales</taxon>
        <taxon>Marasmiineae</taxon>
        <taxon>Omphalotaceae</taxon>
        <taxon>Collybiopsis</taxon>
    </lineage>
</organism>
<feature type="region of interest" description="Disordered" evidence="1">
    <location>
        <begin position="649"/>
        <end position="728"/>
    </location>
</feature>
<evidence type="ECO:0000256" key="1">
    <source>
        <dbReference type="SAM" id="MobiDB-lite"/>
    </source>
</evidence>
<evidence type="ECO:0008006" key="4">
    <source>
        <dbReference type="Google" id="ProtNLM"/>
    </source>
</evidence>
<feature type="region of interest" description="Disordered" evidence="1">
    <location>
        <begin position="581"/>
        <end position="611"/>
    </location>
</feature>
<dbReference type="AlphaFoldDB" id="A0A8H5HMG1"/>
<protein>
    <recommendedName>
        <fullName evidence="4">F-box domain-containing protein</fullName>
    </recommendedName>
</protein>
<dbReference type="Gene3D" id="3.80.10.10">
    <property type="entry name" value="Ribonuclease Inhibitor"/>
    <property type="match status" value="1"/>
</dbReference>
<dbReference type="Proteomes" id="UP000518752">
    <property type="component" value="Unassembled WGS sequence"/>
</dbReference>
<dbReference type="SUPFAM" id="SSF52047">
    <property type="entry name" value="RNI-like"/>
    <property type="match status" value="1"/>
</dbReference>
<comment type="caution">
    <text evidence="2">The sequence shown here is derived from an EMBL/GenBank/DDBJ whole genome shotgun (WGS) entry which is preliminary data.</text>
</comment>
<keyword evidence="3" id="KW-1185">Reference proteome</keyword>
<name>A0A8H5HMG1_9AGAR</name>
<feature type="compositionally biased region" description="Low complexity" evidence="1">
    <location>
        <begin position="586"/>
        <end position="604"/>
    </location>
</feature>
<evidence type="ECO:0000313" key="2">
    <source>
        <dbReference type="EMBL" id="KAF5385710.1"/>
    </source>
</evidence>
<accession>A0A8H5HMG1</accession>
<sequence length="728" mass="78778">MDEPGRLLGADSYSKAATDGKTMSAKIKSLLLLRPRTTTPPPSRIGQILPLDILYELADYLASSDLLNLSLTSSYIRNLLLPALYDTVVLKSSRACSVTLSMLLQRPDISHYIRKLAVRPNYYLAWPKPDGYLSEDWVITTLVLIADTMPLLHTFDWDGLEMPSNRLWDTLRDKCPALKTVYSNIGYSPLDPDCALFNFSGLTSFSLTVRHNLDESNLFPEQETLPNRLWDMLLNRCPDMQDLTISSFSSSTRLLDVDRLCTPEAYWPNLNSLTLGSFGYNDDFDLNSPADDDAFGAFLSKHTNIKYLRLSWNFKRWMSPDSIPLLLHPTALPNLGTFVGIHQQLAVLPKSALSSIEVLDLTCEPLFAGRLQGERGICATLVVLTSLTSLDLWIHIPEFEDHNAFFKELMQACPKLTELHFMCTTSFGVKPLLCLASHLSLLPHLRIFCLTKGHKYVGDDSSMLRTALRIIKGSRSTPRNTRLLHRGGSKNSNPNPELKQVNIRWAREKCPNHLKQEGTYDIVRRWDTVSGEQHSDGAGGGGDVNVIVGIEAYEKGVTVLGKMFTRRYQYNKFPVPASLRPRRPRLLASSSSSSSTLTPSPSALGGMGDVGGSATMMTASSSMMTASAGLSSPSSPGISTITVAAAPNNNSSINDIGEKQAQPSSSSSVSGRASGAGGGTGSSSVTGTGGTAGGGVGVGMGGGAGGAASGSGSLRRALMGIKGRRNCS</sequence>